<name>A0AAD9FU12_PAPLA</name>
<proteinExistence type="predicted"/>
<accession>A0AAD9FU12</accession>
<comment type="caution">
    <text evidence="2">The sequence shown here is derived from an EMBL/GenBank/DDBJ whole genome shotgun (WGS) entry which is preliminary data.</text>
</comment>
<dbReference type="EMBL" id="JAODAN010000002">
    <property type="protein sequence ID" value="KAK1926096.1"/>
    <property type="molecule type" value="Genomic_DNA"/>
</dbReference>
<dbReference type="AlphaFoldDB" id="A0AAD9FU12"/>
<sequence>MTAIFTAPSWVKPFYSTFPLRTLPQEDTLPSANDSHPSLWIAPSSSSSPRPWASSDPECLRAQILFLIRHVAVTFRPWSNLSAAPGGTLPALHLADEGKLLASEDVRAWLDKQHPSDDLNGMPDSATYDKAVAVAQLVLGRLRPFVAMATDTLSSGSDLPKPPILSAGLTTPLPASLTGDARTVNKEALEQSAYEAWDALEMLVGDGWALGATQPTPLDALIAAYVWVAQSHLQHRGAPAGALISYTGRVLDYAEKLL</sequence>
<evidence type="ECO:0000313" key="2">
    <source>
        <dbReference type="EMBL" id="KAK1926096.1"/>
    </source>
</evidence>
<protein>
    <recommendedName>
        <fullName evidence="4">Metaxin glutathione S-transferase domain-containing protein</fullName>
    </recommendedName>
</protein>
<dbReference type="Proteomes" id="UP001182556">
    <property type="component" value="Unassembled WGS sequence"/>
</dbReference>
<evidence type="ECO:0008006" key="4">
    <source>
        <dbReference type="Google" id="ProtNLM"/>
    </source>
</evidence>
<gene>
    <name evidence="2" type="ORF">DB88DRAFT_480667</name>
</gene>
<keyword evidence="3" id="KW-1185">Reference proteome</keyword>
<feature type="compositionally biased region" description="Low complexity" evidence="1">
    <location>
        <begin position="35"/>
        <end position="53"/>
    </location>
</feature>
<evidence type="ECO:0000256" key="1">
    <source>
        <dbReference type="SAM" id="MobiDB-lite"/>
    </source>
</evidence>
<feature type="region of interest" description="Disordered" evidence="1">
    <location>
        <begin position="28"/>
        <end position="53"/>
    </location>
</feature>
<evidence type="ECO:0000313" key="3">
    <source>
        <dbReference type="Proteomes" id="UP001182556"/>
    </source>
</evidence>
<reference evidence="2" key="1">
    <citation type="submission" date="2023-02" db="EMBL/GenBank/DDBJ databases">
        <title>Identification and recombinant expression of a fungal hydrolase from Papiliotrema laurentii that hydrolyzes apple cutin and clears colloidal polyester polyurethane.</title>
        <authorList>
            <consortium name="DOE Joint Genome Institute"/>
            <person name="Roman V.A."/>
            <person name="Bojanowski C."/>
            <person name="Crable B.R."/>
            <person name="Wagner D.N."/>
            <person name="Hung C.S."/>
            <person name="Nadeau L.J."/>
            <person name="Schratz L."/>
            <person name="Haridas S."/>
            <person name="Pangilinan J."/>
            <person name="Lipzen A."/>
            <person name="Na H."/>
            <person name="Yan M."/>
            <person name="Ng V."/>
            <person name="Grigoriev I.V."/>
            <person name="Spatafora J.W."/>
            <person name="Barlow D."/>
            <person name="Biffinger J."/>
            <person name="Kelley-Loughnane N."/>
            <person name="Varaljay V.A."/>
            <person name="Crookes-Goodson W.J."/>
        </authorList>
    </citation>
    <scope>NUCLEOTIDE SEQUENCE</scope>
    <source>
        <strain evidence="2">5307AH</strain>
    </source>
</reference>
<organism evidence="2 3">
    <name type="scientific">Papiliotrema laurentii</name>
    <name type="common">Cryptococcus laurentii</name>
    <dbReference type="NCBI Taxonomy" id="5418"/>
    <lineage>
        <taxon>Eukaryota</taxon>
        <taxon>Fungi</taxon>
        <taxon>Dikarya</taxon>
        <taxon>Basidiomycota</taxon>
        <taxon>Agaricomycotina</taxon>
        <taxon>Tremellomycetes</taxon>
        <taxon>Tremellales</taxon>
        <taxon>Rhynchogastremaceae</taxon>
        <taxon>Papiliotrema</taxon>
    </lineage>
</organism>